<evidence type="ECO:0000313" key="2">
    <source>
        <dbReference type="EMBL" id="KAJ8065100.1"/>
    </source>
</evidence>
<accession>A0A9X0DJX1</accession>
<feature type="region of interest" description="Disordered" evidence="1">
    <location>
        <begin position="1"/>
        <end position="79"/>
    </location>
</feature>
<sequence>MAGPAKKPGALKHKASSEAVGAAPKKAKALNTSPPLSPHATPPTPAMRALSLQPSERSTPAYTAPAAATSSSPAAATSVDSAAVPATTTVAIADIAHSVAPAANYAAKSTPNLPLQRFIYSIPINGGNFILVENNEGEAMSTCLDFEPLSSHYRSDTSESESEDVIDIDEQDDQVSWVFFGVYLRFSWVDWYANAGAIGFALVLVGLDR</sequence>
<evidence type="ECO:0000256" key="1">
    <source>
        <dbReference type="SAM" id="MobiDB-lite"/>
    </source>
</evidence>
<dbReference type="Proteomes" id="UP001152300">
    <property type="component" value="Unassembled WGS sequence"/>
</dbReference>
<reference evidence="2" key="1">
    <citation type="submission" date="2022-11" db="EMBL/GenBank/DDBJ databases">
        <title>Genome Resource of Sclerotinia nivalis Strain SnTB1, a Plant Pathogen Isolated from American Ginseng.</title>
        <authorList>
            <person name="Fan S."/>
        </authorList>
    </citation>
    <scope>NUCLEOTIDE SEQUENCE</scope>
    <source>
        <strain evidence="2">SnTB1</strain>
    </source>
</reference>
<dbReference type="OrthoDB" id="10543492at2759"/>
<proteinExistence type="predicted"/>
<dbReference type="AlphaFoldDB" id="A0A9X0DJX1"/>
<keyword evidence="3" id="KW-1185">Reference proteome</keyword>
<comment type="caution">
    <text evidence="2">The sequence shown here is derived from an EMBL/GenBank/DDBJ whole genome shotgun (WGS) entry which is preliminary data.</text>
</comment>
<protein>
    <submittedName>
        <fullName evidence="2">Uncharacterized protein</fullName>
    </submittedName>
</protein>
<organism evidence="2 3">
    <name type="scientific">Sclerotinia nivalis</name>
    <dbReference type="NCBI Taxonomy" id="352851"/>
    <lineage>
        <taxon>Eukaryota</taxon>
        <taxon>Fungi</taxon>
        <taxon>Dikarya</taxon>
        <taxon>Ascomycota</taxon>
        <taxon>Pezizomycotina</taxon>
        <taxon>Leotiomycetes</taxon>
        <taxon>Helotiales</taxon>
        <taxon>Sclerotiniaceae</taxon>
        <taxon>Sclerotinia</taxon>
    </lineage>
</organism>
<feature type="compositionally biased region" description="Pro residues" evidence="1">
    <location>
        <begin position="35"/>
        <end position="45"/>
    </location>
</feature>
<dbReference type="EMBL" id="JAPEIS010000006">
    <property type="protein sequence ID" value="KAJ8065100.1"/>
    <property type="molecule type" value="Genomic_DNA"/>
</dbReference>
<name>A0A9X0DJX1_9HELO</name>
<gene>
    <name evidence="2" type="ORF">OCU04_005813</name>
</gene>
<feature type="compositionally biased region" description="Low complexity" evidence="1">
    <location>
        <begin position="58"/>
        <end position="79"/>
    </location>
</feature>
<evidence type="ECO:0000313" key="3">
    <source>
        <dbReference type="Proteomes" id="UP001152300"/>
    </source>
</evidence>